<sequence length="179" mass="20120">MAPPNTSLTGRERTFKDGEIIVSKTDPQGKLVYVNDVFLDVSGFEEHELLGKPHSIIRHPEMPRCIFKLLWDTISSGNELFAYVNNRAKNGDNYWVLAHVTPNFDASGSSIIGYHSNRRVPERKALQAIEPLYKRLLAEEQKHGDRKAGLQASWAMLNAAVSQAGFDAYDRFIFSVING</sequence>
<dbReference type="AlphaFoldDB" id="Q2W0X1"/>
<name>Q2W0X1_PARM1</name>
<evidence type="ECO:0000259" key="1">
    <source>
        <dbReference type="PROSITE" id="PS50112"/>
    </source>
</evidence>
<dbReference type="HOGENOM" id="CLU_097884_0_1_5"/>
<dbReference type="Proteomes" id="UP000007058">
    <property type="component" value="Chromosome"/>
</dbReference>
<reference evidence="2 3" key="1">
    <citation type="journal article" date="2005" name="DNA Res.">
        <title>Complete genome sequence of the facultative anaerobic magnetotactic bacterium Magnetospirillum sp. strain AMB-1.</title>
        <authorList>
            <person name="Matsunaga T."/>
            <person name="Okamura Y."/>
            <person name="Fukuda Y."/>
            <person name="Wahyudi A.T."/>
            <person name="Murase Y."/>
            <person name="Takeyama H."/>
        </authorList>
    </citation>
    <scope>NUCLEOTIDE SEQUENCE [LARGE SCALE GENOMIC DNA]</scope>
    <source>
        <strain evidence="3">ATCC 700264 / AMB-1</strain>
    </source>
</reference>
<dbReference type="CDD" id="cd00130">
    <property type="entry name" value="PAS"/>
    <property type="match status" value="1"/>
</dbReference>
<dbReference type="OrthoDB" id="266313at2"/>
<dbReference type="RefSeq" id="WP_011386056.1">
    <property type="nucleotide sequence ID" value="NC_007626.1"/>
</dbReference>
<dbReference type="SUPFAM" id="SSF55785">
    <property type="entry name" value="PYP-like sensor domain (PAS domain)"/>
    <property type="match status" value="1"/>
</dbReference>
<dbReference type="PROSITE" id="PS50112">
    <property type="entry name" value="PAS"/>
    <property type="match status" value="1"/>
</dbReference>
<dbReference type="KEGG" id="mag:amb3700"/>
<dbReference type="EMBL" id="AP007255">
    <property type="protein sequence ID" value="BAE52504.1"/>
    <property type="molecule type" value="Genomic_DNA"/>
</dbReference>
<evidence type="ECO:0000313" key="2">
    <source>
        <dbReference type="EMBL" id="BAE52504.1"/>
    </source>
</evidence>
<proteinExistence type="predicted"/>
<dbReference type="InterPro" id="IPR035965">
    <property type="entry name" value="PAS-like_dom_sf"/>
</dbReference>
<keyword evidence="3" id="KW-1185">Reference proteome</keyword>
<dbReference type="Gene3D" id="3.30.450.20">
    <property type="entry name" value="PAS domain"/>
    <property type="match status" value="1"/>
</dbReference>
<dbReference type="STRING" id="342108.amb3700"/>
<dbReference type="InterPro" id="IPR000014">
    <property type="entry name" value="PAS"/>
</dbReference>
<accession>Q2W0X1</accession>
<dbReference type="Pfam" id="PF08447">
    <property type="entry name" value="PAS_3"/>
    <property type="match status" value="1"/>
</dbReference>
<organism evidence="2 3">
    <name type="scientific">Paramagnetospirillum magneticum (strain ATCC 700264 / AMB-1)</name>
    <name type="common">Magnetospirillum magneticum</name>
    <dbReference type="NCBI Taxonomy" id="342108"/>
    <lineage>
        <taxon>Bacteria</taxon>
        <taxon>Pseudomonadati</taxon>
        <taxon>Pseudomonadota</taxon>
        <taxon>Alphaproteobacteria</taxon>
        <taxon>Rhodospirillales</taxon>
        <taxon>Magnetospirillaceae</taxon>
        <taxon>Paramagnetospirillum</taxon>
    </lineage>
</organism>
<evidence type="ECO:0000313" key="3">
    <source>
        <dbReference type="Proteomes" id="UP000007058"/>
    </source>
</evidence>
<protein>
    <submittedName>
        <fullName evidence="2">FOG: PAS/PAC domain</fullName>
    </submittedName>
</protein>
<dbReference type="InterPro" id="IPR013655">
    <property type="entry name" value="PAS_fold_3"/>
</dbReference>
<feature type="domain" description="PAS" evidence="1">
    <location>
        <begin position="26"/>
        <end position="77"/>
    </location>
</feature>
<dbReference type="NCBIfam" id="TIGR00229">
    <property type="entry name" value="sensory_box"/>
    <property type="match status" value="1"/>
</dbReference>
<gene>
    <name evidence="2" type="ordered locus">amb3700</name>
</gene>